<dbReference type="EMBL" id="GALX01004312">
    <property type="protein sequence ID" value="JAB64154.1"/>
    <property type="molecule type" value="Transcribed_RNA"/>
</dbReference>
<gene>
    <name evidence="4" type="primary">GRM1B</name>
</gene>
<dbReference type="GO" id="GO:0140268">
    <property type="term" value="C:endoplasmic reticulum-plasma membrane contact site"/>
    <property type="evidence" value="ECO:0007669"/>
    <property type="project" value="TreeGrafter"/>
</dbReference>
<name>V5GJ95_ANOGL</name>
<feature type="region of interest" description="Disordered" evidence="1">
    <location>
        <begin position="190"/>
        <end position="214"/>
    </location>
</feature>
<sequence length="789" mass="87554">MDETAAEKQDNHPVEDETNNDECLENIPLNQQKEDGKSNTEVLDIPEKNEGTPLEETTDIQHEKEKQISDQDIILRSSEPKETKPKWNQKCTVITLLSSDARDENAYVGSGKNPTETKPKKIPKVLSKLCLGPASDDSAIGTISEKPRQDEAEESEACDDEADAKEKKTVYKNGTSKTKTVITMFKNRSDNLECSDQHSGDSETDVNDNKTENTVKKLNDKNMDLKTSITPKMLRRMFSRKRSSSVESADERHEKLKDISLTDNTAATPPVILDSEWEDEDVELRKKPQSLKHTITVGFRNSFRLKRTLSEPSNKKRRYDLTPQRSNTLRIFSKALFQFQVSELQPPAPLLVEDPPSSEDGSDLEDVRQLTDPALLNGSSGNFGSAGTRSAPSTPQGVQCASPGGLAEPLSQPCSPGCTSPSIQRSPSHSVFTKCEKASLKHLSTSTPVMTAQAQLAEPPSPKATKDPKVHTTSKARQKKFLRHFPNVEDDEKVLNHYSCALIGDILLQGHLYITKNYFAFYSNVFGYVTKLLIPVLTVENITKEKTARIIPNAVGISTSEDKHVFGSLMSRDNTLQYMRTVWQKAKSASPVIIEPEITEQDLDSSESGEGESGRDSPPIEIKPRFSLVKKVGVGKEQLLPNASEALSYEKNYSKSLMKPLKQAISEFRKLPRQSLILFATTLLLILLFLSAAVLLYRISKIQNRYSLVLQDNVVSAGSEDIYSDLLNWQTQLHSKSAGAVHSFLDTNLDQIAKVRKSLETLSSLLVQNSGSTGKEANTKPLETTKDTS</sequence>
<feature type="transmembrane region" description="Helical" evidence="2">
    <location>
        <begin position="676"/>
        <end position="697"/>
    </location>
</feature>
<feature type="compositionally biased region" description="Polar residues" evidence="1">
    <location>
        <begin position="412"/>
        <end position="427"/>
    </location>
</feature>
<dbReference type="GO" id="GO:0005789">
    <property type="term" value="C:endoplasmic reticulum membrane"/>
    <property type="evidence" value="ECO:0007669"/>
    <property type="project" value="TreeGrafter"/>
</dbReference>
<dbReference type="GO" id="GO:0032934">
    <property type="term" value="F:sterol binding"/>
    <property type="evidence" value="ECO:0007669"/>
    <property type="project" value="TreeGrafter"/>
</dbReference>
<feature type="compositionally biased region" description="Basic and acidic residues" evidence="1">
    <location>
        <begin position="1"/>
        <end position="15"/>
    </location>
</feature>
<feature type="region of interest" description="Disordered" evidence="1">
    <location>
        <begin position="1"/>
        <end position="87"/>
    </location>
</feature>
<reference evidence="4" key="1">
    <citation type="submission" date="2013-07" db="EMBL/GenBank/DDBJ databases">
        <title>Midgut Transcriptome Profiling of Anoplphora glabripennis, a Lignocellulose Degrading, Wood-Boring Cerambycid.</title>
        <authorList>
            <person name="Scully E.D."/>
            <person name="Hoover K."/>
            <person name="Carlson J.E."/>
            <person name="Tien M."/>
            <person name="Geib S.M."/>
        </authorList>
    </citation>
    <scope>NUCLEOTIDE SEQUENCE</scope>
</reference>
<dbReference type="PANTHER" id="PTHR23319">
    <property type="entry name" value="GRAM DOMAIN CONTAINING 1B, ISOFORM E"/>
    <property type="match status" value="1"/>
</dbReference>
<dbReference type="InterPro" id="IPR051482">
    <property type="entry name" value="Cholesterol_transport"/>
</dbReference>
<feature type="compositionally biased region" description="Acidic residues" evidence="1">
    <location>
        <begin position="151"/>
        <end position="163"/>
    </location>
</feature>
<feature type="domain" description="GRAM" evidence="3">
    <location>
        <begin position="479"/>
        <end position="546"/>
    </location>
</feature>
<feature type="region of interest" description="Disordered" evidence="1">
    <location>
        <begin position="770"/>
        <end position="789"/>
    </location>
</feature>
<evidence type="ECO:0000256" key="1">
    <source>
        <dbReference type="SAM" id="MobiDB-lite"/>
    </source>
</evidence>
<feature type="compositionally biased region" description="Acidic residues" evidence="1">
    <location>
        <begin position="601"/>
        <end position="610"/>
    </location>
</feature>
<keyword evidence="2" id="KW-0472">Membrane</keyword>
<feature type="region of interest" description="Disordered" evidence="1">
    <location>
        <begin position="455"/>
        <end position="475"/>
    </location>
</feature>
<dbReference type="AlphaFoldDB" id="V5GJ95"/>
<proteinExistence type="predicted"/>
<feature type="region of interest" description="Disordered" evidence="1">
    <location>
        <begin position="373"/>
        <end position="427"/>
    </location>
</feature>
<feature type="region of interest" description="Disordered" evidence="1">
    <location>
        <begin position="136"/>
        <end position="169"/>
    </location>
</feature>
<feature type="compositionally biased region" description="Polar residues" evidence="1">
    <location>
        <begin position="377"/>
        <end position="399"/>
    </location>
</feature>
<dbReference type="InterPro" id="IPR011993">
    <property type="entry name" value="PH-like_dom_sf"/>
</dbReference>
<dbReference type="Gene3D" id="2.30.29.30">
    <property type="entry name" value="Pleckstrin-homology domain (PH domain)/Phosphotyrosine-binding domain (PTB)"/>
    <property type="match status" value="1"/>
</dbReference>
<evidence type="ECO:0000256" key="2">
    <source>
        <dbReference type="SAM" id="Phobius"/>
    </source>
</evidence>
<evidence type="ECO:0000313" key="4">
    <source>
        <dbReference type="EMBL" id="JAB64154.1"/>
    </source>
</evidence>
<keyword evidence="2" id="KW-0812">Transmembrane</keyword>
<protein>
    <submittedName>
        <fullName evidence="4">GRAM domain-containing protein 1B</fullName>
    </submittedName>
</protein>
<dbReference type="GO" id="GO:0005886">
    <property type="term" value="C:plasma membrane"/>
    <property type="evidence" value="ECO:0007669"/>
    <property type="project" value="TreeGrafter"/>
</dbReference>
<dbReference type="Pfam" id="PF02893">
    <property type="entry name" value="GRAM"/>
    <property type="match status" value="1"/>
</dbReference>
<dbReference type="CDD" id="cd13220">
    <property type="entry name" value="PH-GRAM_GRAMDC"/>
    <property type="match status" value="1"/>
</dbReference>
<keyword evidence="2" id="KW-1133">Transmembrane helix</keyword>
<dbReference type="SMART" id="SM00568">
    <property type="entry name" value="GRAM"/>
    <property type="match status" value="1"/>
</dbReference>
<evidence type="ECO:0000259" key="3">
    <source>
        <dbReference type="SMART" id="SM00568"/>
    </source>
</evidence>
<accession>V5GJ95</accession>
<feature type="compositionally biased region" description="Basic and acidic residues" evidence="1">
    <location>
        <begin position="59"/>
        <end position="69"/>
    </location>
</feature>
<organism evidence="4">
    <name type="scientific">Anoplophora glabripennis</name>
    <name type="common">Asian longhorn beetle</name>
    <name type="synonym">Anoplophora nobilis</name>
    <dbReference type="NCBI Taxonomy" id="217634"/>
    <lineage>
        <taxon>Eukaryota</taxon>
        <taxon>Metazoa</taxon>
        <taxon>Ecdysozoa</taxon>
        <taxon>Arthropoda</taxon>
        <taxon>Hexapoda</taxon>
        <taxon>Insecta</taxon>
        <taxon>Pterygota</taxon>
        <taxon>Neoptera</taxon>
        <taxon>Endopterygota</taxon>
        <taxon>Coleoptera</taxon>
        <taxon>Polyphaga</taxon>
        <taxon>Cucujiformia</taxon>
        <taxon>Chrysomeloidea</taxon>
        <taxon>Cerambycidae</taxon>
        <taxon>Lamiinae</taxon>
        <taxon>Lamiini</taxon>
        <taxon>Anoplophora</taxon>
    </lineage>
</organism>
<feature type="region of interest" description="Disordered" evidence="1">
    <location>
        <begin position="601"/>
        <end position="621"/>
    </location>
</feature>
<dbReference type="GO" id="GO:0120015">
    <property type="term" value="F:sterol transfer activity"/>
    <property type="evidence" value="ECO:0007669"/>
    <property type="project" value="TreeGrafter"/>
</dbReference>
<dbReference type="PANTHER" id="PTHR23319:SF13">
    <property type="entry name" value="GRAM DOMAIN-CONTAINING PROTEIN"/>
    <property type="match status" value="1"/>
</dbReference>
<dbReference type="GO" id="GO:0032366">
    <property type="term" value="P:intracellular sterol transport"/>
    <property type="evidence" value="ECO:0007669"/>
    <property type="project" value="TreeGrafter"/>
</dbReference>
<dbReference type="InterPro" id="IPR004182">
    <property type="entry name" value="GRAM"/>
</dbReference>